<dbReference type="Pfam" id="PF17042">
    <property type="entry name" value="NBD_C"/>
    <property type="match status" value="1"/>
</dbReference>
<dbReference type="PANTHER" id="PTHR37418:SF2">
    <property type="entry name" value="3-KETO-5-AMINOHEXANOATE CLEAVAGE ENZYME"/>
    <property type="match status" value="1"/>
</dbReference>
<proteinExistence type="inferred from homology"/>
<feature type="domain" description="Four-carbon acid sugar kinase N-terminal" evidence="10">
    <location>
        <begin position="41"/>
        <end position="281"/>
    </location>
</feature>
<dbReference type="GO" id="GO:0046872">
    <property type="term" value="F:metal ion binding"/>
    <property type="evidence" value="ECO:0007669"/>
    <property type="project" value="UniProtKB-KW"/>
</dbReference>
<keyword evidence="7" id="KW-0862">Zinc</keyword>
<evidence type="ECO:0000313" key="13">
    <source>
        <dbReference type="Proteomes" id="UP000245412"/>
    </source>
</evidence>
<keyword evidence="3" id="KW-0808">Transferase</keyword>
<dbReference type="InterPro" id="IPR010737">
    <property type="entry name" value="4-carb_acid_sugar_kinase_N"/>
</dbReference>
<evidence type="ECO:0000259" key="10">
    <source>
        <dbReference type="Pfam" id="PF07005"/>
    </source>
</evidence>
<dbReference type="InterPro" id="IPR037051">
    <property type="entry name" value="4-carb_acid_sugar_kinase_N_sf"/>
</dbReference>
<dbReference type="Proteomes" id="UP000245412">
    <property type="component" value="Unassembled WGS sequence"/>
</dbReference>
<keyword evidence="5" id="KW-0547">Nucleotide-binding</keyword>
<evidence type="ECO:0000256" key="2">
    <source>
        <dbReference type="ARBA" id="ARBA00005715"/>
    </source>
</evidence>
<evidence type="ECO:0000256" key="5">
    <source>
        <dbReference type="ARBA" id="ARBA00022741"/>
    </source>
</evidence>
<evidence type="ECO:0000256" key="9">
    <source>
        <dbReference type="ARBA" id="ARBA00023277"/>
    </source>
</evidence>
<dbReference type="SUPFAM" id="SSF142764">
    <property type="entry name" value="YgbK-like"/>
    <property type="match status" value="1"/>
</dbReference>
<evidence type="ECO:0000256" key="8">
    <source>
        <dbReference type="ARBA" id="ARBA00022840"/>
    </source>
</evidence>
<dbReference type="InterPro" id="IPR008567">
    <property type="entry name" value="BKACE"/>
</dbReference>
<evidence type="ECO:0000256" key="7">
    <source>
        <dbReference type="ARBA" id="ARBA00022833"/>
    </source>
</evidence>
<name>A0AB73T420_9FIRM</name>
<evidence type="ECO:0000256" key="4">
    <source>
        <dbReference type="ARBA" id="ARBA00022723"/>
    </source>
</evidence>
<accession>A0AB73T420</accession>
<gene>
    <name evidence="12" type="ORF">C7383_10689</name>
</gene>
<evidence type="ECO:0000256" key="3">
    <source>
        <dbReference type="ARBA" id="ARBA00022679"/>
    </source>
</evidence>
<dbReference type="Pfam" id="PF05853">
    <property type="entry name" value="BKACE"/>
    <property type="match status" value="1"/>
</dbReference>
<evidence type="ECO:0000256" key="1">
    <source>
        <dbReference type="ARBA" id="ARBA00001947"/>
    </source>
</evidence>
<organism evidence="12 13">
    <name type="scientific">Murimonas intestini</name>
    <dbReference type="NCBI Taxonomy" id="1337051"/>
    <lineage>
        <taxon>Bacteria</taxon>
        <taxon>Bacillati</taxon>
        <taxon>Bacillota</taxon>
        <taxon>Clostridia</taxon>
        <taxon>Lachnospirales</taxon>
        <taxon>Lachnospiraceae</taxon>
        <taxon>Murimonas</taxon>
    </lineage>
</organism>
<protein>
    <submittedName>
        <fullName evidence="12">Uncharacterized protein (DUF849 family)</fullName>
    </submittedName>
</protein>
<feature type="domain" description="Four-carbon acid sugar kinase nucleotide binding" evidence="11">
    <location>
        <begin position="306"/>
        <end position="469"/>
    </location>
</feature>
<dbReference type="InterPro" id="IPR031475">
    <property type="entry name" value="NBD_C"/>
</dbReference>
<dbReference type="PANTHER" id="PTHR37418">
    <property type="entry name" value="3-KETO-5-AMINOHEXANOATE CLEAVAGE ENZYME-RELATED"/>
    <property type="match status" value="1"/>
</dbReference>
<dbReference type="GO" id="GO:0005524">
    <property type="term" value="F:ATP binding"/>
    <property type="evidence" value="ECO:0007669"/>
    <property type="project" value="UniProtKB-KW"/>
</dbReference>
<dbReference type="GO" id="GO:0043720">
    <property type="term" value="F:3-keto-5-aminohexanoate cleavage activity"/>
    <property type="evidence" value="ECO:0007669"/>
    <property type="project" value="InterPro"/>
</dbReference>
<keyword evidence="4" id="KW-0479">Metal-binding</keyword>
<dbReference type="InterPro" id="IPR013785">
    <property type="entry name" value="Aldolase_TIM"/>
</dbReference>
<keyword evidence="6" id="KW-0418">Kinase</keyword>
<dbReference type="EMBL" id="QGGY01000006">
    <property type="protein sequence ID" value="PWJ75519.1"/>
    <property type="molecule type" value="Genomic_DNA"/>
</dbReference>
<reference evidence="12 13" key="1">
    <citation type="submission" date="2018-05" db="EMBL/GenBank/DDBJ databases">
        <authorList>
            <person name="Goeker M."/>
            <person name="Huntemann M."/>
            <person name="Clum A."/>
            <person name="Pillay M."/>
            <person name="Palaniappan K."/>
            <person name="Varghese N."/>
            <person name="Mikhailova N."/>
            <person name="Stamatis D."/>
            <person name="Reddy T."/>
            <person name="Daum C."/>
            <person name="Shapiro N."/>
            <person name="Ivanova N."/>
            <person name="Kyrpides N."/>
            <person name="Woyke T."/>
        </authorList>
    </citation>
    <scope>NUCLEOTIDE SEQUENCE [LARGE SCALE GENOMIC DNA]</scope>
    <source>
        <strain evidence="12 13">DSM 26524</strain>
    </source>
</reference>
<dbReference type="Gene3D" id="3.40.50.10840">
    <property type="entry name" value="Putative sugar-binding, N-terminal domain"/>
    <property type="match status" value="1"/>
</dbReference>
<keyword evidence="8" id="KW-0067">ATP-binding</keyword>
<keyword evidence="9" id="KW-0119">Carbohydrate metabolism</keyword>
<dbReference type="AlphaFoldDB" id="A0AB73T420"/>
<keyword evidence="13" id="KW-1185">Reference proteome</keyword>
<dbReference type="GO" id="GO:0016301">
    <property type="term" value="F:kinase activity"/>
    <property type="evidence" value="ECO:0007669"/>
    <property type="project" value="UniProtKB-KW"/>
</dbReference>
<evidence type="ECO:0000256" key="6">
    <source>
        <dbReference type="ARBA" id="ARBA00022777"/>
    </source>
</evidence>
<evidence type="ECO:0000259" key="11">
    <source>
        <dbReference type="Pfam" id="PF17042"/>
    </source>
</evidence>
<comment type="caution">
    <text evidence="12">The sequence shown here is derived from an EMBL/GenBank/DDBJ whole genome shotgun (WGS) entry which is preliminary data.</text>
</comment>
<dbReference type="Pfam" id="PF07005">
    <property type="entry name" value="SBD_N"/>
    <property type="match status" value="1"/>
</dbReference>
<comment type="cofactor">
    <cofactor evidence="1">
        <name>Zn(2+)</name>
        <dbReference type="ChEBI" id="CHEBI:29105"/>
    </cofactor>
</comment>
<dbReference type="Gene3D" id="3.20.20.70">
    <property type="entry name" value="Aldolase class I"/>
    <property type="match status" value="1"/>
</dbReference>
<dbReference type="InterPro" id="IPR042213">
    <property type="entry name" value="NBD_C_sf"/>
</dbReference>
<comment type="similarity">
    <text evidence="2">Belongs to the four-carbon acid sugar kinase family.</text>
</comment>
<sequence length="747" mass="82829">MKHLSYKEIIEKYRAEDPESQAEAVREELQREIRKSPVKFVVLDDDPTGVQAVHDVAVYTDWSEESLERGFAEKEKLFYILTNSRGMTEEETSRVHEEIARNVDKAARKAGIPYAVISRGDSTLRGHFPLETGILNDTLVKCSRKSADGEIMIPFFKAGGRFTVGNVHYVKYGDELVPAGETEFAGDKTFGYSSSDLREYIEEKTKGKYPAESVTAITLEELKNADIESVYQKLMAAEGFSKIIVNATEPEDLEVFCTALYRAMAAGKDFLFRTAADFVKAVGGISSRPLLKRREMTGGSAVHGGIVVIGSHTAKTTQQLQNLRELKNLEFMEFNSDLVLEDGLEQETESKVARAEALIRQGRSVVIYTKRRLLTLENDTKEAALLRSVRISEAVQQLVGRLSVRPAFVVAKGGITSSDIGVKALGVKRAWVLGQVQPGIPVWKTDEGSKFPGIPYVIFPGNVGEADTLKKVVKELSSSKRKIMISVAPVAGPEPLVPEELAEDVAKCIDLGAGICHLHCKTREGVLTPDITNMTEALDMIRAKRDVVIQVSTGGISDMDIVQRCNPLDYKWAESGSLNGGSTNLGEAVYVNSFDDIRYCAGQCYEKNVIPEIEVFDIGMINNMKLVFEEVPYRTPVWFNLVFGHKGGMQPTIEALAAFRSFVPEGCLWGVTHFGRDNWTFLAAAIAMGASLVRIGFEDSRFLSNDRDAVYNYELVEKLVRLVREMDLEVASPDEVREIISSVKKIR</sequence>
<evidence type="ECO:0000313" key="12">
    <source>
        <dbReference type="EMBL" id="PWJ75519.1"/>
    </source>
</evidence>
<dbReference type="Gene3D" id="3.40.980.20">
    <property type="entry name" value="Four-carbon acid sugar kinase, nucleotide binding domain"/>
    <property type="match status" value="1"/>
</dbReference>